<dbReference type="AlphaFoldDB" id="A0A225WXT6"/>
<evidence type="ECO:0000313" key="2">
    <source>
        <dbReference type="Proteomes" id="UP000198211"/>
    </source>
</evidence>
<reference evidence="2" key="1">
    <citation type="submission" date="2017-03" db="EMBL/GenBank/DDBJ databases">
        <title>Phytopthora megakarya and P. palmivora, two closely related causual agents of cacao black pod achieved similar genome size and gene model numbers by different mechanisms.</title>
        <authorList>
            <person name="Ali S."/>
            <person name="Shao J."/>
            <person name="Larry D.J."/>
            <person name="Kronmiller B."/>
            <person name="Shen D."/>
            <person name="Strem M.D."/>
            <person name="Melnick R.L."/>
            <person name="Guiltinan M.J."/>
            <person name="Tyler B.M."/>
            <person name="Meinhardt L.W."/>
            <person name="Bailey B.A."/>
        </authorList>
    </citation>
    <scope>NUCLEOTIDE SEQUENCE [LARGE SCALE GENOMIC DNA]</scope>
    <source>
        <strain evidence="2">zdho120</strain>
    </source>
</reference>
<sequence>MCLSDGDVPNAYVKAATEDGLTIYLFIPQGMKFKIYETELAVWELRTALSWDFCWIKVCTGLNKLAVYGGRMYADDLGRSRCFWACGFSTAENTGILWINSTRL</sequence>
<proteinExistence type="predicted"/>
<protein>
    <submittedName>
        <fullName evidence="1">Uncharacterized protein</fullName>
    </submittedName>
</protein>
<organism evidence="1 2">
    <name type="scientific">Phytophthora megakarya</name>
    <dbReference type="NCBI Taxonomy" id="4795"/>
    <lineage>
        <taxon>Eukaryota</taxon>
        <taxon>Sar</taxon>
        <taxon>Stramenopiles</taxon>
        <taxon>Oomycota</taxon>
        <taxon>Peronosporomycetes</taxon>
        <taxon>Peronosporales</taxon>
        <taxon>Peronosporaceae</taxon>
        <taxon>Phytophthora</taxon>
    </lineage>
</organism>
<keyword evidence="2" id="KW-1185">Reference proteome</keyword>
<name>A0A225WXT6_9STRA</name>
<dbReference type="Proteomes" id="UP000198211">
    <property type="component" value="Unassembled WGS sequence"/>
</dbReference>
<comment type="caution">
    <text evidence="1">The sequence shown here is derived from an EMBL/GenBank/DDBJ whole genome shotgun (WGS) entry which is preliminary data.</text>
</comment>
<dbReference type="EMBL" id="NBNE01000124">
    <property type="protein sequence ID" value="OWZ22594.1"/>
    <property type="molecule type" value="Genomic_DNA"/>
</dbReference>
<accession>A0A225WXT6</accession>
<gene>
    <name evidence="1" type="ORF">PHMEG_0002671</name>
</gene>
<evidence type="ECO:0000313" key="1">
    <source>
        <dbReference type="EMBL" id="OWZ22594.1"/>
    </source>
</evidence>